<dbReference type="AlphaFoldDB" id="A0A223KNU6"/>
<dbReference type="InterPro" id="IPR001387">
    <property type="entry name" value="Cro/C1-type_HTH"/>
</dbReference>
<dbReference type="PANTHER" id="PTHR46558:SF11">
    <property type="entry name" value="HTH-TYPE TRANSCRIPTIONAL REGULATOR XRE"/>
    <property type="match status" value="1"/>
</dbReference>
<dbReference type="STRING" id="1314751.GCA_001591425_02662"/>
<protein>
    <recommendedName>
        <fullName evidence="2">HTH cro/C1-type domain-containing protein</fullName>
    </recommendedName>
</protein>
<dbReference type="Gene3D" id="1.10.260.40">
    <property type="entry name" value="lambda repressor-like DNA-binding domains"/>
    <property type="match status" value="1"/>
</dbReference>
<dbReference type="InterPro" id="IPR010982">
    <property type="entry name" value="Lambda_DNA-bd_dom_sf"/>
</dbReference>
<sequence>MINTVGYNLKMLRYERNYTQKLVAKEMGVSVQKMSAIERNKQEIDEELLKKLAEFYGVREEDILGE</sequence>
<evidence type="ECO:0000256" key="1">
    <source>
        <dbReference type="ARBA" id="ARBA00023125"/>
    </source>
</evidence>
<dbReference type="Pfam" id="PF01381">
    <property type="entry name" value="HTH_3"/>
    <property type="match status" value="1"/>
</dbReference>
<dbReference type="SMART" id="SM00530">
    <property type="entry name" value="HTH_XRE"/>
    <property type="match status" value="1"/>
</dbReference>
<feature type="domain" description="HTH cro/C1-type" evidence="2">
    <location>
        <begin position="9"/>
        <end position="63"/>
    </location>
</feature>
<accession>A0A223KNU6</accession>
<evidence type="ECO:0000313" key="3">
    <source>
        <dbReference type="EMBL" id="AST91151.1"/>
    </source>
</evidence>
<dbReference type="PANTHER" id="PTHR46558">
    <property type="entry name" value="TRACRIPTIONAL REGULATORY PROTEIN-RELATED-RELATED"/>
    <property type="match status" value="1"/>
</dbReference>
<evidence type="ECO:0000313" key="4">
    <source>
        <dbReference type="Proteomes" id="UP000215224"/>
    </source>
</evidence>
<dbReference type="Proteomes" id="UP000215224">
    <property type="component" value="Chromosome"/>
</dbReference>
<organism evidence="3 4">
    <name type="scientific">Sutcliffiella cohnii</name>
    <dbReference type="NCBI Taxonomy" id="33932"/>
    <lineage>
        <taxon>Bacteria</taxon>
        <taxon>Bacillati</taxon>
        <taxon>Bacillota</taxon>
        <taxon>Bacilli</taxon>
        <taxon>Bacillales</taxon>
        <taxon>Bacillaceae</taxon>
        <taxon>Sutcliffiella</taxon>
    </lineage>
</organism>
<dbReference type="SUPFAM" id="SSF47413">
    <property type="entry name" value="lambda repressor-like DNA-binding domains"/>
    <property type="match status" value="1"/>
</dbReference>
<gene>
    <name evidence="3" type="ORF">BC6307_07590</name>
</gene>
<dbReference type="KEGG" id="bcoh:BC6307_07590"/>
<dbReference type="PROSITE" id="PS50943">
    <property type="entry name" value="HTH_CROC1"/>
    <property type="match status" value="1"/>
</dbReference>
<dbReference type="GO" id="GO:0003677">
    <property type="term" value="F:DNA binding"/>
    <property type="evidence" value="ECO:0007669"/>
    <property type="project" value="UniProtKB-KW"/>
</dbReference>
<dbReference type="CDD" id="cd00093">
    <property type="entry name" value="HTH_XRE"/>
    <property type="match status" value="1"/>
</dbReference>
<keyword evidence="4" id="KW-1185">Reference proteome</keyword>
<keyword evidence="1" id="KW-0238">DNA-binding</keyword>
<dbReference type="RefSeq" id="WP_066416963.1">
    <property type="nucleotide sequence ID" value="NZ_CP018866.1"/>
</dbReference>
<evidence type="ECO:0000259" key="2">
    <source>
        <dbReference type="PROSITE" id="PS50943"/>
    </source>
</evidence>
<dbReference type="EMBL" id="CP018866">
    <property type="protein sequence ID" value="AST91151.1"/>
    <property type="molecule type" value="Genomic_DNA"/>
</dbReference>
<reference evidence="3 4" key="1">
    <citation type="submission" date="2016-12" db="EMBL/GenBank/DDBJ databases">
        <title>The whole genome sequencing and assembly of Bacillus cohnii DSM 6307T strain.</title>
        <authorList>
            <person name="Lee Y.-J."/>
            <person name="Yi H."/>
            <person name="Bahn Y.-S."/>
            <person name="Kim J.F."/>
            <person name="Lee D.-W."/>
        </authorList>
    </citation>
    <scope>NUCLEOTIDE SEQUENCE [LARGE SCALE GENOMIC DNA]</scope>
    <source>
        <strain evidence="3 4">DSM 6307</strain>
    </source>
</reference>
<name>A0A223KNU6_9BACI</name>
<proteinExistence type="predicted"/>